<evidence type="ECO:0000313" key="3">
    <source>
        <dbReference type="EMBL" id="GHF98447.1"/>
    </source>
</evidence>
<comment type="caution">
    <text evidence="3">The sequence shown here is derived from an EMBL/GenBank/DDBJ whole genome shotgun (WGS) entry which is preliminary data.</text>
</comment>
<dbReference type="Pfam" id="PF00072">
    <property type="entry name" value="Response_reg"/>
    <property type="match status" value="1"/>
</dbReference>
<dbReference type="RefSeq" id="WP_189771941.1">
    <property type="nucleotide sequence ID" value="NZ_BNCK01000006.1"/>
</dbReference>
<accession>A0A919BLM8</accession>
<keyword evidence="4" id="KW-1185">Reference proteome</keyword>
<evidence type="ECO:0000259" key="2">
    <source>
        <dbReference type="PROSITE" id="PS50110"/>
    </source>
</evidence>
<name>A0A919BLM8_9GAMM</name>
<feature type="domain" description="Response regulatory" evidence="2">
    <location>
        <begin position="3"/>
        <end position="123"/>
    </location>
</feature>
<dbReference type="Proteomes" id="UP000623842">
    <property type="component" value="Unassembled WGS sequence"/>
</dbReference>
<reference evidence="3" key="1">
    <citation type="journal article" date="2014" name="Int. J. Syst. Evol. Microbiol.">
        <title>Complete genome sequence of Corynebacterium casei LMG S-19264T (=DSM 44701T), isolated from a smear-ripened cheese.</title>
        <authorList>
            <consortium name="US DOE Joint Genome Institute (JGI-PGF)"/>
            <person name="Walter F."/>
            <person name="Albersmeier A."/>
            <person name="Kalinowski J."/>
            <person name="Ruckert C."/>
        </authorList>
    </citation>
    <scope>NUCLEOTIDE SEQUENCE</scope>
    <source>
        <strain evidence="3">KCTC 42731</strain>
    </source>
</reference>
<dbReference type="PROSITE" id="PS50110">
    <property type="entry name" value="RESPONSE_REGULATORY"/>
    <property type="match status" value="1"/>
</dbReference>
<dbReference type="InterPro" id="IPR001789">
    <property type="entry name" value="Sig_transdc_resp-reg_receiver"/>
</dbReference>
<proteinExistence type="predicted"/>
<gene>
    <name evidence="3" type="ORF">GCM10017161_28690</name>
</gene>
<evidence type="ECO:0000256" key="1">
    <source>
        <dbReference type="PROSITE-ProRule" id="PRU00169"/>
    </source>
</evidence>
<keyword evidence="1" id="KW-0597">Phosphoprotein</keyword>
<evidence type="ECO:0000313" key="4">
    <source>
        <dbReference type="Proteomes" id="UP000623842"/>
    </source>
</evidence>
<dbReference type="SMART" id="SM00448">
    <property type="entry name" value="REC"/>
    <property type="match status" value="1"/>
</dbReference>
<feature type="modified residue" description="4-aspartylphosphate" evidence="1">
    <location>
        <position position="56"/>
    </location>
</feature>
<dbReference type="InterPro" id="IPR011006">
    <property type="entry name" value="CheY-like_superfamily"/>
</dbReference>
<sequence>MSKLILVEDDEDDIYFFKNACRREAVEVEIVILNDGSELLDYIDANNCTSDLIMLDLNMPKVGGIEVLTRLKSSGLVYPLNVIVYTTSARKTDVEQAYRLGAKSFIQKPNSQEQLNFLIRSVYVYWFEFNLLLRKPQV</sequence>
<protein>
    <submittedName>
        <fullName evidence="3">Response regulator</fullName>
    </submittedName>
</protein>
<dbReference type="AlphaFoldDB" id="A0A919BLM8"/>
<dbReference type="Gene3D" id="3.40.50.2300">
    <property type="match status" value="1"/>
</dbReference>
<reference evidence="3" key="2">
    <citation type="submission" date="2020-09" db="EMBL/GenBank/DDBJ databases">
        <authorList>
            <person name="Sun Q."/>
            <person name="Kim S."/>
        </authorList>
    </citation>
    <scope>NUCLEOTIDE SEQUENCE</scope>
    <source>
        <strain evidence="3">KCTC 42731</strain>
    </source>
</reference>
<dbReference type="EMBL" id="BNCK01000006">
    <property type="protein sequence ID" value="GHF98447.1"/>
    <property type="molecule type" value="Genomic_DNA"/>
</dbReference>
<organism evidence="3 4">
    <name type="scientific">Thalassotalea marina</name>
    <dbReference type="NCBI Taxonomy" id="1673741"/>
    <lineage>
        <taxon>Bacteria</taxon>
        <taxon>Pseudomonadati</taxon>
        <taxon>Pseudomonadota</taxon>
        <taxon>Gammaproteobacteria</taxon>
        <taxon>Alteromonadales</taxon>
        <taxon>Colwelliaceae</taxon>
        <taxon>Thalassotalea</taxon>
    </lineage>
</organism>
<dbReference type="SUPFAM" id="SSF52172">
    <property type="entry name" value="CheY-like"/>
    <property type="match status" value="1"/>
</dbReference>
<dbReference type="PANTHER" id="PTHR44520">
    <property type="entry name" value="RESPONSE REGULATOR RCP1-RELATED"/>
    <property type="match status" value="1"/>
</dbReference>
<dbReference type="GO" id="GO:0000160">
    <property type="term" value="P:phosphorelay signal transduction system"/>
    <property type="evidence" value="ECO:0007669"/>
    <property type="project" value="InterPro"/>
</dbReference>
<dbReference type="InterPro" id="IPR052893">
    <property type="entry name" value="TCS_response_regulator"/>
</dbReference>